<gene>
    <name evidence="1" type="ORF">rCG_52312</name>
</gene>
<dbReference type="Proteomes" id="UP000234681">
    <property type="component" value="Chromosome 4"/>
</dbReference>
<reference evidence="1 2" key="1">
    <citation type="submission" date="2005-09" db="EMBL/GenBank/DDBJ databases">
        <authorList>
            <person name="Mural R.J."/>
            <person name="Li P.W."/>
            <person name="Adams M.D."/>
            <person name="Amanatides P.G."/>
            <person name="Baden-Tillson H."/>
            <person name="Barnstead M."/>
            <person name="Chin S.H."/>
            <person name="Dew I."/>
            <person name="Evans C.A."/>
            <person name="Ferriera S."/>
            <person name="Flanigan M."/>
            <person name="Fosler C."/>
            <person name="Glodek A."/>
            <person name="Gu Z."/>
            <person name="Holt R.A."/>
            <person name="Jennings D."/>
            <person name="Kraft C.L."/>
            <person name="Lu F."/>
            <person name="Nguyen T."/>
            <person name="Nusskern D.R."/>
            <person name="Pfannkoch C.M."/>
            <person name="Sitter C."/>
            <person name="Sutton G.G."/>
            <person name="Venter J.C."/>
            <person name="Wang Z."/>
            <person name="Woodage T."/>
            <person name="Zheng X.H."/>
            <person name="Zhong F."/>
        </authorList>
    </citation>
    <scope>NUCLEOTIDE SEQUENCE [LARGE SCALE GENOMIC DNA]</scope>
    <source>
        <strain>BN</strain>
        <strain evidence="2">Sprague-Dawley</strain>
    </source>
</reference>
<accession>A6K0F3</accession>
<evidence type="ECO:0000313" key="2">
    <source>
        <dbReference type="Proteomes" id="UP000234681"/>
    </source>
</evidence>
<protein>
    <submittedName>
        <fullName evidence="1">RCG52312</fullName>
    </submittedName>
</protein>
<proteinExistence type="predicted"/>
<organism evidence="1 2">
    <name type="scientific">Rattus norvegicus</name>
    <name type="common">Rat</name>
    <dbReference type="NCBI Taxonomy" id="10116"/>
    <lineage>
        <taxon>Eukaryota</taxon>
        <taxon>Metazoa</taxon>
        <taxon>Chordata</taxon>
        <taxon>Craniata</taxon>
        <taxon>Vertebrata</taxon>
        <taxon>Euteleostomi</taxon>
        <taxon>Mammalia</taxon>
        <taxon>Eutheria</taxon>
        <taxon>Euarchontoglires</taxon>
        <taxon>Glires</taxon>
        <taxon>Rodentia</taxon>
        <taxon>Myomorpha</taxon>
        <taxon>Muroidea</taxon>
        <taxon>Muridae</taxon>
        <taxon>Murinae</taxon>
        <taxon>Rattus</taxon>
    </lineage>
</organism>
<dbReference type="AlphaFoldDB" id="A6K0F3"/>
<dbReference type="EMBL" id="CH474011">
    <property type="protein sequence ID" value="EDL88265.1"/>
    <property type="molecule type" value="Genomic_DNA"/>
</dbReference>
<name>A6K0F3_RAT</name>
<evidence type="ECO:0000313" key="1">
    <source>
        <dbReference type="EMBL" id="EDL88265.1"/>
    </source>
</evidence>
<sequence length="32" mass="3616">MPSLWIGPLIDYSSSLVGVQAIWVKHSKTWDT</sequence>